<dbReference type="Proteomes" id="UP000245523">
    <property type="component" value="Unassembled WGS sequence"/>
</dbReference>
<dbReference type="InterPro" id="IPR003607">
    <property type="entry name" value="HD/PDEase_dom"/>
</dbReference>
<feature type="transmembrane region" description="Helical" evidence="1">
    <location>
        <begin position="272"/>
        <end position="291"/>
    </location>
</feature>
<accession>A0ABX5LJU6</accession>
<dbReference type="InterPro" id="IPR037522">
    <property type="entry name" value="HD_GYP_dom"/>
</dbReference>
<evidence type="ECO:0000259" key="2">
    <source>
        <dbReference type="PROSITE" id="PS51832"/>
    </source>
</evidence>
<dbReference type="Gene3D" id="1.10.3210.10">
    <property type="entry name" value="Hypothetical protein af1432"/>
    <property type="match status" value="1"/>
</dbReference>
<organism evidence="3 4">
    <name type="scientific">Hallerella porci</name>
    <dbReference type="NCBI Taxonomy" id="1945871"/>
    <lineage>
        <taxon>Bacteria</taxon>
        <taxon>Pseudomonadati</taxon>
        <taxon>Fibrobacterota</taxon>
        <taxon>Fibrobacteria</taxon>
        <taxon>Fibrobacterales</taxon>
        <taxon>Fibrobacteraceae</taxon>
        <taxon>Hallerella</taxon>
    </lineage>
</organism>
<proteinExistence type="predicted"/>
<evidence type="ECO:0000313" key="4">
    <source>
        <dbReference type="Proteomes" id="UP000245523"/>
    </source>
</evidence>
<protein>
    <submittedName>
        <fullName evidence="3">HD domain-containing protein</fullName>
    </submittedName>
</protein>
<feature type="transmembrane region" description="Helical" evidence="1">
    <location>
        <begin position="136"/>
        <end position="156"/>
    </location>
</feature>
<evidence type="ECO:0000256" key="1">
    <source>
        <dbReference type="SAM" id="Phobius"/>
    </source>
</evidence>
<feature type="domain" description="HD-GYP" evidence="2">
    <location>
        <begin position="408"/>
        <end position="611"/>
    </location>
</feature>
<feature type="transmembrane region" description="Helical" evidence="1">
    <location>
        <begin position="168"/>
        <end position="189"/>
    </location>
</feature>
<dbReference type="InterPro" id="IPR031621">
    <property type="entry name" value="HisKA_7TM"/>
</dbReference>
<feature type="transmembrane region" description="Helical" evidence="1">
    <location>
        <begin position="209"/>
        <end position="233"/>
    </location>
</feature>
<dbReference type="Pfam" id="PF13487">
    <property type="entry name" value="HD_5"/>
    <property type="match status" value="1"/>
</dbReference>
<sequence>MASCVKIENLHFSNSSLLFENGKFFCINLQEKTCKEKIFWNEKKRIDCIFIVESIVLGFLNFWMFKEAEMHSILVGIQCLGIAILAGELVYAKLHAPSSNQNYMSAFIACTFMVFVGYLIEMTATTVDVALIGKKISYLGKPAAILLPAFFVAKICKVKIPQGIKISLFLYSVIIILMAVTCNYHYLYYTSYALDTSGVVSKLKTTPGIFYHSFSVLTIGGILFTAGVLVRAFRHVKSSWEKDKLLLICFIPLVGILCKSVSMSGILGDFDISYAASLVSSLCLLLFFAKYSIFDVVALSKDAAFDEHPSGFVVLDKRDQVVLKNKMAMKLYPEIFERFGPDDIIKKLKSLSNQTFSLPSNKILRVIIYPIVKKGMERGNVIVLRNVTETQTYQHRLEVEVRNRTKEIKDLQRSVIMAFANVAAVRDVCPQDHVKNTSECVEVIAKSLKAHGDYAEILTDEYIANLKNAMPLHDIGKIAISDSILKKSSALTDAEVEIFKTHTQIGARLLEENLAGLEDENFVRIAKEIAKYHHERWNGNGYFGMKGEEIPLSARIAAIADSFDYLIANPQFAKTMTQEEAVQKIQVLRGADFEPCIVDAFVREISTIWKS</sequence>
<dbReference type="CDD" id="cd00077">
    <property type="entry name" value="HDc"/>
    <property type="match status" value="1"/>
</dbReference>
<keyword evidence="4" id="KW-1185">Reference proteome</keyword>
<dbReference type="EMBL" id="QGHD01000030">
    <property type="protein sequence ID" value="PWK93202.1"/>
    <property type="molecule type" value="Genomic_DNA"/>
</dbReference>
<dbReference type="PROSITE" id="PS51832">
    <property type="entry name" value="HD_GYP"/>
    <property type="match status" value="1"/>
</dbReference>
<keyword evidence="1" id="KW-1133">Transmembrane helix</keyword>
<feature type="transmembrane region" description="Helical" evidence="1">
    <location>
        <begin position="103"/>
        <end position="124"/>
    </location>
</feature>
<comment type="caution">
    <text evidence="3">The sequence shown here is derived from an EMBL/GenBank/DDBJ whole genome shotgun (WGS) entry which is preliminary data.</text>
</comment>
<feature type="transmembrane region" description="Helical" evidence="1">
    <location>
        <begin position="245"/>
        <end position="266"/>
    </location>
</feature>
<dbReference type="SUPFAM" id="SSF109604">
    <property type="entry name" value="HD-domain/PDEase-like"/>
    <property type="match status" value="1"/>
</dbReference>
<keyword evidence="1" id="KW-0472">Membrane</keyword>
<feature type="transmembrane region" description="Helical" evidence="1">
    <location>
        <begin position="46"/>
        <end position="65"/>
    </location>
</feature>
<keyword evidence="1" id="KW-0812">Transmembrane</keyword>
<dbReference type="InterPro" id="IPR052020">
    <property type="entry name" value="Cyclic_di-GMP/3'3'-cGAMP_PDE"/>
</dbReference>
<gene>
    <name evidence="3" type="ORF">B0H50_13027</name>
</gene>
<reference evidence="3 4" key="1">
    <citation type="submission" date="2018-05" db="EMBL/GenBank/DDBJ databases">
        <title>Animal gut microbial communities from fecal samples from Wisconsin, USA.</title>
        <authorList>
            <person name="Neumann A."/>
        </authorList>
    </citation>
    <scope>NUCLEOTIDE SEQUENCE [LARGE SCALE GENOMIC DNA]</scope>
    <source>
        <strain evidence="3 4">UWS4</strain>
    </source>
</reference>
<dbReference type="Pfam" id="PF16927">
    <property type="entry name" value="HisKA_7TM"/>
    <property type="match status" value="1"/>
</dbReference>
<feature type="transmembrane region" description="Helical" evidence="1">
    <location>
        <begin position="71"/>
        <end position="91"/>
    </location>
</feature>
<name>A0ABX5LJU6_9BACT</name>
<evidence type="ECO:0000313" key="3">
    <source>
        <dbReference type="EMBL" id="PWK93202.1"/>
    </source>
</evidence>
<dbReference type="PANTHER" id="PTHR45228">
    <property type="entry name" value="CYCLIC DI-GMP PHOSPHODIESTERASE TM_0186-RELATED"/>
    <property type="match status" value="1"/>
</dbReference>